<dbReference type="PANTHER" id="PTHR34512">
    <property type="entry name" value="CELL SURFACE PROTEIN"/>
    <property type="match status" value="1"/>
</dbReference>
<dbReference type="InterPro" id="IPR011047">
    <property type="entry name" value="Quinoprotein_ADH-like_sf"/>
</dbReference>
<dbReference type="PANTHER" id="PTHR34512:SF30">
    <property type="entry name" value="OUTER MEMBRANE PROTEIN ASSEMBLY FACTOR BAMB"/>
    <property type="match status" value="1"/>
</dbReference>
<proteinExistence type="predicted"/>
<protein>
    <submittedName>
        <fullName evidence="1">Uncharacterized protein</fullName>
    </submittedName>
</protein>
<organism evidence="1">
    <name type="scientific">marine metagenome</name>
    <dbReference type="NCBI Taxonomy" id="408172"/>
    <lineage>
        <taxon>unclassified sequences</taxon>
        <taxon>metagenomes</taxon>
        <taxon>ecological metagenomes</taxon>
    </lineage>
</organism>
<reference evidence="1" key="1">
    <citation type="submission" date="2018-05" db="EMBL/GenBank/DDBJ databases">
        <authorList>
            <person name="Lanie J.A."/>
            <person name="Ng W.-L."/>
            <person name="Kazmierczak K.M."/>
            <person name="Andrzejewski T.M."/>
            <person name="Davidsen T.M."/>
            <person name="Wayne K.J."/>
            <person name="Tettelin H."/>
            <person name="Glass J.I."/>
            <person name="Rusch D."/>
            <person name="Podicherti R."/>
            <person name="Tsui H.-C.T."/>
            <person name="Winkler M.E."/>
        </authorList>
    </citation>
    <scope>NUCLEOTIDE SEQUENCE</scope>
</reference>
<dbReference type="AlphaFoldDB" id="A0A382ADT9"/>
<dbReference type="EMBL" id="UINC01024979">
    <property type="protein sequence ID" value="SVA99715.1"/>
    <property type="molecule type" value="Genomic_DNA"/>
</dbReference>
<dbReference type="SUPFAM" id="SSF50998">
    <property type="entry name" value="Quinoprotein alcohol dehydrogenase-like"/>
    <property type="match status" value="1"/>
</dbReference>
<evidence type="ECO:0000313" key="1">
    <source>
        <dbReference type="EMBL" id="SVA99715.1"/>
    </source>
</evidence>
<feature type="non-terminal residue" evidence="1">
    <location>
        <position position="96"/>
    </location>
</feature>
<accession>A0A382ADT9</accession>
<gene>
    <name evidence="1" type="ORF">METZ01_LOCUS152569</name>
</gene>
<sequence>VAVIGSLLLTTTGTTSPVTSTPKYSVGIPFVTETEEDNWPQWRGPTGMGISTETRLPLNWGTDNNLLWKTPIEGKGHSSPIVWEDRVFLTTAIERE</sequence>
<name>A0A382ADT9_9ZZZZ</name>
<feature type="non-terminal residue" evidence="1">
    <location>
        <position position="1"/>
    </location>
</feature>